<keyword evidence="3" id="KW-1185">Reference proteome</keyword>
<name>A0AAN9L7A2_CANGL</name>
<protein>
    <submittedName>
        <fullName evidence="2">Uncharacterized protein</fullName>
    </submittedName>
</protein>
<feature type="region of interest" description="Disordered" evidence="1">
    <location>
        <begin position="1"/>
        <end position="21"/>
    </location>
</feature>
<gene>
    <name evidence="2" type="ORF">VNO77_24674</name>
</gene>
<reference evidence="2 3" key="1">
    <citation type="submission" date="2024-01" db="EMBL/GenBank/DDBJ databases">
        <title>The genomes of 5 underutilized Papilionoideae crops provide insights into root nodulation and disease resistanc.</title>
        <authorList>
            <person name="Jiang F."/>
        </authorList>
    </citation>
    <scope>NUCLEOTIDE SEQUENCE [LARGE SCALE GENOMIC DNA]</scope>
    <source>
        <strain evidence="2">LVBAO_FW01</strain>
        <tissue evidence="2">Leaves</tissue>
    </source>
</reference>
<evidence type="ECO:0000313" key="2">
    <source>
        <dbReference type="EMBL" id="KAK7330479.1"/>
    </source>
</evidence>
<feature type="compositionally biased region" description="Basic residues" evidence="1">
    <location>
        <begin position="1"/>
        <end position="10"/>
    </location>
</feature>
<accession>A0AAN9L7A2</accession>
<evidence type="ECO:0000256" key="1">
    <source>
        <dbReference type="SAM" id="MobiDB-lite"/>
    </source>
</evidence>
<dbReference type="AlphaFoldDB" id="A0AAN9L7A2"/>
<evidence type="ECO:0000313" key="3">
    <source>
        <dbReference type="Proteomes" id="UP001367508"/>
    </source>
</evidence>
<dbReference type="EMBL" id="JAYMYQ010000005">
    <property type="protein sequence ID" value="KAK7330479.1"/>
    <property type="molecule type" value="Genomic_DNA"/>
</dbReference>
<sequence>MTHLHSQKKHPIIEGNYPSNGKTSHGCVRGVFPVSGCTIAGWILSKVCHSSRHYQPHACNTSSLHIVGRVTMLGQFQDAQQWP</sequence>
<comment type="caution">
    <text evidence="2">The sequence shown here is derived from an EMBL/GenBank/DDBJ whole genome shotgun (WGS) entry which is preliminary data.</text>
</comment>
<proteinExistence type="predicted"/>
<organism evidence="2 3">
    <name type="scientific">Canavalia gladiata</name>
    <name type="common">Sword bean</name>
    <name type="synonym">Dolichos gladiatus</name>
    <dbReference type="NCBI Taxonomy" id="3824"/>
    <lineage>
        <taxon>Eukaryota</taxon>
        <taxon>Viridiplantae</taxon>
        <taxon>Streptophyta</taxon>
        <taxon>Embryophyta</taxon>
        <taxon>Tracheophyta</taxon>
        <taxon>Spermatophyta</taxon>
        <taxon>Magnoliopsida</taxon>
        <taxon>eudicotyledons</taxon>
        <taxon>Gunneridae</taxon>
        <taxon>Pentapetalae</taxon>
        <taxon>rosids</taxon>
        <taxon>fabids</taxon>
        <taxon>Fabales</taxon>
        <taxon>Fabaceae</taxon>
        <taxon>Papilionoideae</taxon>
        <taxon>50 kb inversion clade</taxon>
        <taxon>NPAAA clade</taxon>
        <taxon>indigoferoid/millettioid clade</taxon>
        <taxon>Phaseoleae</taxon>
        <taxon>Canavalia</taxon>
    </lineage>
</organism>
<dbReference type="Proteomes" id="UP001367508">
    <property type="component" value="Unassembled WGS sequence"/>
</dbReference>